<reference evidence="1 2" key="1">
    <citation type="submission" date="2020-08" db="EMBL/GenBank/DDBJ databases">
        <title>Functional genomics of gut bacteria from endangered species of beetles.</title>
        <authorList>
            <person name="Carlos-Shanley C."/>
        </authorList>
    </citation>
    <scope>NUCLEOTIDE SEQUENCE [LARGE SCALE GENOMIC DNA]</scope>
    <source>
        <strain evidence="1 2">S00136</strain>
    </source>
</reference>
<organism evidence="1 2">
    <name type="scientific">Chryseobacterium shigense</name>
    <dbReference type="NCBI Taxonomy" id="297244"/>
    <lineage>
        <taxon>Bacteria</taxon>
        <taxon>Pseudomonadati</taxon>
        <taxon>Bacteroidota</taxon>
        <taxon>Flavobacteriia</taxon>
        <taxon>Flavobacteriales</taxon>
        <taxon>Weeksellaceae</taxon>
        <taxon>Chryseobacterium group</taxon>
        <taxon>Chryseobacterium</taxon>
    </lineage>
</organism>
<protein>
    <submittedName>
        <fullName evidence="1">Transcriptional regulator with PAS, ATPase and Fis domain</fullName>
    </submittedName>
</protein>
<proteinExistence type="predicted"/>
<sequence>MDEIYQSKSLDAEILLRWSKLLKYDFFRLYSQHLILYAPASEMYHKQNEKSELPKFRKNIYTKEVIEFILELIENNEKTKQQIITEYRIPKTTLYKWIAKYKNNETKK</sequence>
<dbReference type="Proteomes" id="UP000589738">
    <property type="component" value="Unassembled WGS sequence"/>
</dbReference>
<dbReference type="InterPro" id="IPR009057">
    <property type="entry name" value="Homeodomain-like_sf"/>
</dbReference>
<dbReference type="RefSeq" id="WP_317168980.1">
    <property type="nucleotide sequence ID" value="NZ_JACHLC010000005.1"/>
</dbReference>
<dbReference type="SUPFAM" id="SSF46689">
    <property type="entry name" value="Homeodomain-like"/>
    <property type="match status" value="1"/>
</dbReference>
<evidence type="ECO:0000313" key="1">
    <source>
        <dbReference type="EMBL" id="MBB6372286.1"/>
    </source>
</evidence>
<accession>A0A841N5A4</accession>
<gene>
    <name evidence="1" type="ORF">HNP36_003378</name>
</gene>
<dbReference type="AlphaFoldDB" id="A0A841N5A4"/>
<keyword evidence="2" id="KW-1185">Reference proteome</keyword>
<evidence type="ECO:0000313" key="2">
    <source>
        <dbReference type="Proteomes" id="UP000589738"/>
    </source>
</evidence>
<dbReference type="Gene3D" id="1.10.10.60">
    <property type="entry name" value="Homeodomain-like"/>
    <property type="match status" value="1"/>
</dbReference>
<dbReference type="EMBL" id="JACHLC010000005">
    <property type="protein sequence ID" value="MBB6372286.1"/>
    <property type="molecule type" value="Genomic_DNA"/>
</dbReference>
<name>A0A841N5A4_9FLAO</name>
<comment type="caution">
    <text evidence="1">The sequence shown here is derived from an EMBL/GenBank/DDBJ whole genome shotgun (WGS) entry which is preliminary data.</text>
</comment>